<accession>A0AAE6WXH8</accession>
<protein>
    <recommendedName>
        <fullName evidence="4">Lipoprotein</fullName>
    </recommendedName>
</protein>
<dbReference type="PROSITE" id="PS51257">
    <property type="entry name" value="PROKAR_LIPOPROTEIN"/>
    <property type="match status" value="1"/>
</dbReference>
<dbReference type="Proteomes" id="UP000503505">
    <property type="component" value="Chromosome"/>
</dbReference>
<organism evidence="2 3">
    <name type="scientific">Acinetobacter schindleri</name>
    <dbReference type="NCBI Taxonomy" id="108981"/>
    <lineage>
        <taxon>Bacteria</taxon>
        <taxon>Pseudomonadati</taxon>
        <taxon>Pseudomonadota</taxon>
        <taxon>Gammaproteobacteria</taxon>
        <taxon>Moraxellales</taxon>
        <taxon>Moraxellaceae</taxon>
        <taxon>Acinetobacter</taxon>
    </lineage>
</organism>
<evidence type="ECO:0000313" key="3">
    <source>
        <dbReference type="Proteomes" id="UP000503505"/>
    </source>
</evidence>
<feature type="chain" id="PRO_5042126230" description="Lipoprotein" evidence="1">
    <location>
        <begin position="32"/>
        <end position="136"/>
    </location>
</feature>
<evidence type="ECO:0008006" key="4">
    <source>
        <dbReference type="Google" id="ProtNLM"/>
    </source>
</evidence>
<gene>
    <name evidence="2" type="ORF">FSC10_13120</name>
</gene>
<dbReference type="EMBL" id="CP044463">
    <property type="protein sequence ID" value="QIC68242.1"/>
    <property type="molecule type" value="Genomic_DNA"/>
</dbReference>
<evidence type="ECO:0000256" key="1">
    <source>
        <dbReference type="SAM" id="SignalP"/>
    </source>
</evidence>
<dbReference type="RefSeq" id="WP_004890341.1">
    <property type="nucleotide sequence ID" value="NZ_BCMD01000005.1"/>
</dbReference>
<name>A0AAE6WXH8_9GAMM</name>
<feature type="signal peptide" evidence="1">
    <location>
        <begin position="1"/>
        <end position="31"/>
    </location>
</feature>
<reference evidence="2 3" key="1">
    <citation type="submission" date="2019-09" db="EMBL/GenBank/DDBJ databases">
        <title>Non-baumannii Acinetobacter spp. carrying blaNDM-1 isolated in China.</title>
        <authorList>
            <person name="Cui C."/>
            <person name="Chen C."/>
            <person name="Sun J."/>
            <person name="Liu Y."/>
        </authorList>
    </citation>
    <scope>NUCLEOTIDE SEQUENCE [LARGE SCALE GENOMIC DNA]</scope>
    <source>
        <strain evidence="2 3">HZE23-1</strain>
    </source>
</reference>
<sequence length="136" mass="14858">MLSAFRQMKLVLPGMLLLLSACTHTPTLSQAERDAYLQQYIGQSSQTIYANLDLSKLGYQQVNEPVLSAGQLVYIVQRPVALPLSVAQHPVAGTGTVPIPVTHSPSRGYDVNLQCKIVFELKDNIAQAVKYTGRTC</sequence>
<dbReference type="AlphaFoldDB" id="A0AAE6WXH8"/>
<proteinExistence type="predicted"/>
<evidence type="ECO:0000313" key="2">
    <source>
        <dbReference type="EMBL" id="QIC68242.1"/>
    </source>
</evidence>
<keyword evidence="1" id="KW-0732">Signal</keyword>